<feature type="domain" description="C3H1-type" evidence="4">
    <location>
        <begin position="274"/>
        <end position="301"/>
    </location>
</feature>
<dbReference type="SMART" id="SM00356">
    <property type="entry name" value="ZnF_C3H1"/>
    <property type="match status" value="2"/>
</dbReference>
<reference evidence="5 6" key="1">
    <citation type="submission" date="2016-12" db="EMBL/GenBank/DDBJ databases">
        <title>The genomes of Aspergillus section Nigri reveals drivers in fungal speciation.</title>
        <authorList>
            <consortium name="DOE Joint Genome Institute"/>
            <person name="Vesth T.C."/>
            <person name="Nybo J."/>
            <person name="Theobald S."/>
            <person name="Brandl J."/>
            <person name="Frisvad J.C."/>
            <person name="Nielsen K.F."/>
            <person name="Lyhne E.K."/>
            <person name="Kogle M.E."/>
            <person name="Kuo A."/>
            <person name="Riley R."/>
            <person name="Clum A."/>
            <person name="Nolan M."/>
            <person name="Lipzen A."/>
            <person name="Salamov A."/>
            <person name="Henrissat B."/>
            <person name="Wiebenga A."/>
            <person name="De Vries R.P."/>
            <person name="Grigoriev I.V."/>
            <person name="Mortensen U.H."/>
            <person name="Andersen M.R."/>
            <person name="Baker S.E."/>
        </authorList>
    </citation>
    <scope>NUCLEOTIDE SEQUENCE [LARGE SCALE GENOMIC DNA]</scope>
    <source>
        <strain evidence="5 6">JOP 1030-1</strain>
    </source>
</reference>
<dbReference type="OrthoDB" id="2270193at2759"/>
<accession>A0A318ZFQ0</accession>
<feature type="zinc finger region" description="C3H1-type" evidence="1">
    <location>
        <begin position="274"/>
        <end position="301"/>
    </location>
</feature>
<feature type="region of interest" description="Disordered" evidence="3">
    <location>
        <begin position="258"/>
        <end position="277"/>
    </location>
</feature>
<keyword evidence="1" id="KW-0479">Metal-binding</keyword>
<dbReference type="Gene3D" id="4.10.1000.10">
    <property type="entry name" value="Zinc finger, CCCH-type"/>
    <property type="match status" value="1"/>
</dbReference>
<evidence type="ECO:0000313" key="6">
    <source>
        <dbReference type="Proteomes" id="UP000248349"/>
    </source>
</evidence>
<feature type="region of interest" description="Disordered" evidence="3">
    <location>
        <begin position="470"/>
        <end position="500"/>
    </location>
</feature>
<feature type="coiled-coil region" evidence="2">
    <location>
        <begin position="18"/>
        <end position="62"/>
    </location>
</feature>
<evidence type="ECO:0000256" key="1">
    <source>
        <dbReference type="PROSITE-ProRule" id="PRU00723"/>
    </source>
</evidence>
<keyword evidence="1" id="KW-0863">Zinc-finger</keyword>
<dbReference type="RefSeq" id="XP_025429435.1">
    <property type="nucleotide sequence ID" value="XM_025579720.1"/>
</dbReference>
<dbReference type="STRING" id="1450539.A0A318ZFQ0"/>
<keyword evidence="6" id="KW-1185">Reference proteome</keyword>
<organism evidence="5 6">
    <name type="scientific">Aspergillus saccharolyticus JOP 1030-1</name>
    <dbReference type="NCBI Taxonomy" id="1450539"/>
    <lineage>
        <taxon>Eukaryota</taxon>
        <taxon>Fungi</taxon>
        <taxon>Dikarya</taxon>
        <taxon>Ascomycota</taxon>
        <taxon>Pezizomycotina</taxon>
        <taxon>Eurotiomycetes</taxon>
        <taxon>Eurotiomycetidae</taxon>
        <taxon>Eurotiales</taxon>
        <taxon>Aspergillaceae</taxon>
        <taxon>Aspergillus</taxon>
        <taxon>Aspergillus subgen. Circumdati</taxon>
    </lineage>
</organism>
<feature type="compositionally biased region" description="Low complexity" evidence="3">
    <location>
        <begin position="471"/>
        <end position="488"/>
    </location>
</feature>
<dbReference type="Pfam" id="PF00642">
    <property type="entry name" value="zf-CCCH"/>
    <property type="match status" value="1"/>
</dbReference>
<proteinExistence type="predicted"/>
<protein>
    <recommendedName>
        <fullName evidence="4">C3H1-type domain-containing protein</fullName>
    </recommendedName>
</protein>
<evidence type="ECO:0000256" key="3">
    <source>
        <dbReference type="SAM" id="MobiDB-lite"/>
    </source>
</evidence>
<feature type="compositionally biased region" description="Low complexity" evidence="3">
    <location>
        <begin position="260"/>
        <end position="271"/>
    </location>
</feature>
<keyword evidence="1" id="KW-0862">Zinc</keyword>
<keyword evidence="2" id="KW-0175">Coiled coil</keyword>
<dbReference type="PANTHER" id="PTHR37543">
    <property type="entry name" value="CCCH ZINC FINGER DNA BINDING PROTEIN (AFU_ORTHOLOGUE AFUA_5G12760)"/>
    <property type="match status" value="1"/>
</dbReference>
<dbReference type="PANTHER" id="PTHR37543:SF1">
    <property type="entry name" value="CCCH ZINC FINGER DNA BINDING PROTEIN (AFU_ORTHOLOGUE AFUA_5G12760)"/>
    <property type="match status" value="1"/>
</dbReference>
<dbReference type="Pfam" id="PF25542">
    <property type="entry name" value="zf-CCCH_12"/>
    <property type="match status" value="1"/>
</dbReference>
<gene>
    <name evidence="5" type="ORF">BP01DRAFT_424782</name>
</gene>
<name>A0A318ZFQ0_9EURO</name>
<dbReference type="GeneID" id="37080949"/>
<sequence>MLADADIHALESHLGTVVRENQQHHDNLQNLLQKFQELLKNYNSLKSDYEEEKEGRERYKRLARGQERNPFVLVLIDGDGYMFKEHLIKAGSDGGITAARLMQDSIREILHDRLGHQADQCRIMVRIYANVLGLSKTLARYGFVGHEARSLSPFVANLTSSQDLFDFVDAGDKKEAADYKIREMFRLFVDNNQCKHIFFAGCHDAGYLNLLIPYSGRTERITLLKAASFYHQYNTLNLPIRELPQVFMSTELPGIHTRDSPSQVPIQSQIIPPSPSRPVCRHYQKGICRYGNTCVKLHIQPSQYLSKVSDDTSSISDRETLSPRTHDYYAANLPTTTNPFYGDSIPINKTGDRIDTYCAAPSAEARELYNRRPRFHRPCNNFHLAGQCDLLNCEYDHAPLDDTSRSVMIYILRQNPCGAGLSCRSIKCFLGHHCQKDRCRGTKPCKFNRHAHSLDLQIATWVPALEKEDNAASSVSDASEEASPSDSDNTFGNPNIDTLS</sequence>
<feature type="compositionally biased region" description="Polar residues" evidence="3">
    <location>
        <begin position="489"/>
        <end position="500"/>
    </location>
</feature>
<dbReference type="Pfam" id="PF25543">
    <property type="entry name" value="zf-CCCH_tandem"/>
    <property type="match status" value="1"/>
</dbReference>
<dbReference type="PROSITE" id="PS50103">
    <property type="entry name" value="ZF_C3H1"/>
    <property type="match status" value="1"/>
</dbReference>
<evidence type="ECO:0000259" key="4">
    <source>
        <dbReference type="PROSITE" id="PS50103"/>
    </source>
</evidence>
<dbReference type="AlphaFoldDB" id="A0A318ZFQ0"/>
<dbReference type="Pfam" id="PF25540">
    <property type="entry name" value="DUF7923"/>
    <property type="match status" value="1"/>
</dbReference>
<dbReference type="GO" id="GO:0008270">
    <property type="term" value="F:zinc ion binding"/>
    <property type="evidence" value="ECO:0007669"/>
    <property type="project" value="UniProtKB-KW"/>
</dbReference>
<evidence type="ECO:0000313" key="5">
    <source>
        <dbReference type="EMBL" id="PYH43453.1"/>
    </source>
</evidence>
<dbReference type="InterPro" id="IPR057683">
    <property type="entry name" value="DUF7923"/>
</dbReference>
<evidence type="ECO:0000256" key="2">
    <source>
        <dbReference type="SAM" id="Coils"/>
    </source>
</evidence>
<dbReference type="EMBL" id="KZ821243">
    <property type="protein sequence ID" value="PYH43453.1"/>
    <property type="molecule type" value="Genomic_DNA"/>
</dbReference>
<dbReference type="Proteomes" id="UP000248349">
    <property type="component" value="Unassembled WGS sequence"/>
</dbReference>
<dbReference type="InterPro" id="IPR057654">
    <property type="entry name" value="Znf-CCCH_tandem"/>
</dbReference>
<dbReference type="InterPro" id="IPR000571">
    <property type="entry name" value="Znf_CCCH"/>
</dbReference>